<gene>
    <name evidence="11" type="ORF">P3X46_013213</name>
</gene>
<dbReference type="InterPro" id="IPR032675">
    <property type="entry name" value="LRR_dom_sf"/>
</dbReference>
<evidence type="ECO:0000259" key="6">
    <source>
        <dbReference type="Pfam" id="PF00931"/>
    </source>
</evidence>
<dbReference type="Pfam" id="PF18052">
    <property type="entry name" value="Rx_N"/>
    <property type="match status" value="1"/>
</dbReference>
<evidence type="ECO:0000256" key="4">
    <source>
        <dbReference type="ARBA" id="ARBA00022821"/>
    </source>
</evidence>
<evidence type="ECO:0000259" key="9">
    <source>
        <dbReference type="Pfam" id="PF23598"/>
    </source>
</evidence>
<dbReference type="InterPro" id="IPR058922">
    <property type="entry name" value="WHD_DRP"/>
</dbReference>
<dbReference type="Pfam" id="PF00931">
    <property type="entry name" value="NB-ARC"/>
    <property type="match status" value="1"/>
</dbReference>
<dbReference type="Pfam" id="PF23598">
    <property type="entry name" value="LRR_14"/>
    <property type="match status" value="1"/>
</dbReference>
<evidence type="ECO:0000256" key="1">
    <source>
        <dbReference type="ARBA" id="ARBA00022614"/>
    </source>
</evidence>
<reference evidence="11 12" key="1">
    <citation type="journal article" date="2023" name="Plant Biotechnol. J.">
        <title>Chromosome-level wild Hevea brasiliensis genome provides new tools for genomic-assisted breeding and valuable loci to elevate rubber yield.</title>
        <authorList>
            <person name="Cheng H."/>
            <person name="Song X."/>
            <person name="Hu Y."/>
            <person name="Wu T."/>
            <person name="Yang Q."/>
            <person name="An Z."/>
            <person name="Feng S."/>
            <person name="Deng Z."/>
            <person name="Wu W."/>
            <person name="Zeng X."/>
            <person name="Tu M."/>
            <person name="Wang X."/>
            <person name="Huang H."/>
        </authorList>
    </citation>
    <scope>NUCLEOTIDE SEQUENCE [LARGE SCALE GENOMIC DNA]</scope>
    <source>
        <strain evidence="11">MT/VB/25A 57/8</strain>
    </source>
</reference>
<evidence type="ECO:0000259" key="7">
    <source>
        <dbReference type="Pfam" id="PF18052"/>
    </source>
</evidence>
<dbReference type="Gene3D" id="1.20.5.4130">
    <property type="match status" value="1"/>
</dbReference>
<dbReference type="PANTHER" id="PTHR36766">
    <property type="entry name" value="PLANT BROAD-SPECTRUM MILDEW RESISTANCE PROTEIN RPW8"/>
    <property type="match status" value="1"/>
</dbReference>
<dbReference type="Pfam" id="PF25019">
    <property type="entry name" value="LRR_R13L1-DRL21"/>
    <property type="match status" value="1"/>
</dbReference>
<dbReference type="Pfam" id="PF23559">
    <property type="entry name" value="WHD_DRP"/>
    <property type="match status" value="1"/>
</dbReference>
<feature type="domain" description="Disease resistance protein winged helix" evidence="8">
    <location>
        <begin position="526"/>
        <end position="588"/>
    </location>
</feature>
<dbReference type="InterPro" id="IPR055414">
    <property type="entry name" value="LRR_R13L4/SHOC2-like"/>
</dbReference>
<proteinExistence type="predicted"/>
<keyword evidence="1" id="KW-0433">Leucine-rich repeat</keyword>
<evidence type="ECO:0000256" key="3">
    <source>
        <dbReference type="ARBA" id="ARBA00022741"/>
    </source>
</evidence>
<dbReference type="InterPro" id="IPR003591">
    <property type="entry name" value="Leu-rich_rpt_typical-subtyp"/>
</dbReference>
<feature type="domain" description="R13L1/DRL21-like LRR repeat region" evidence="10">
    <location>
        <begin position="826"/>
        <end position="949"/>
    </location>
</feature>
<keyword evidence="2" id="KW-0677">Repeat</keyword>
<comment type="caution">
    <text evidence="11">The sequence shown here is derived from an EMBL/GenBank/DDBJ whole genome shotgun (WGS) entry which is preliminary data.</text>
</comment>
<keyword evidence="3" id="KW-0547">Nucleotide-binding</keyword>
<dbReference type="PANTHER" id="PTHR36766:SF51">
    <property type="entry name" value="DISEASE RESISTANCE RPP13-LIKE PROTEIN 1"/>
    <property type="match status" value="1"/>
</dbReference>
<evidence type="ECO:0000256" key="2">
    <source>
        <dbReference type="ARBA" id="ARBA00022737"/>
    </source>
</evidence>
<keyword evidence="4" id="KW-0611">Plant defense</keyword>
<protein>
    <recommendedName>
        <fullName evidence="13">NB-ARC domain-containing protein</fullName>
    </recommendedName>
</protein>
<keyword evidence="12" id="KW-1185">Reference proteome</keyword>
<name>A0ABQ9M6S3_HEVBR</name>
<dbReference type="InterPro" id="IPR027417">
    <property type="entry name" value="P-loop_NTPase"/>
</dbReference>
<feature type="domain" description="Disease resistance R13L4/SHOC-2-like LRR" evidence="9">
    <location>
        <begin position="660"/>
        <end position="746"/>
    </location>
</feature>
<dbReference type="PRINTS" id="PR00364">
    <property type="entry name" value="DISEASERSIST"/>
</dbReference>
<dbReference type="Proteomes" id="UP001174677">
    <property type="component" value="Chromosome 8"/>
</dbReference>
<dbReference type="Gene3D" id="3.40.50.300">
    <property type="entry name" value="P-loop containing nucleotide triphosphate hydrolases"/>
    <property type="match status" value="1"/>
</dbReference>
<dbReference type="SMART" id="SM00369">
    <property type="entry name" value="LRR_TYP"/>
    <property type="match status" value="3"/>
</dbReference>
<dbReference type="InterPro" id="IPR041118">
    <property type="entry name" value="Rx_N"/>
</dbReference>
<keyword evidence="5" id="KW-0067">ATP-binding</keyword>
<dbReference type="SUPFAM" id="SSF52058">
    <property type="entry name" value="L domain-like"/>
    <property type="match status" value="2"/>
</dbReference>
<evidence type="ECO:0000313" key="11">
    <source>
        <dbReference type="EMBL" id="KAJ9174578.1"/>
    </source>
</evidence>
<evidence type="ECO:0000256" key="5">
    <source>
        <dbReference type="ARBA" id="ARBA00022840"/>
    </source>
</evidence>
<dbReference type="EMBL" id="JARPOI010000008">
    <property type="protein sequence ID" value="KAJ9174578.1"/>
    <property type="molecule type" value="Genomic_DNA"/>
</dbReference>
<sequence length="1250" mass="139171">MPLLETLGGAAFGAVLTILLEKMASQKFLDLFKKWKFNAALLPKLKFVLLTVRVVLSDAEEKQFTNPFVKEWLDELKDSVYEAEDVLDEIATEALQGNSETTSYKESIEFKVEEIIKRLESIAQQKDVLGLTERLGGRPPLRSPSTSLVDESEIFGRENDKKAILDFLLPTFGNANDMPSNQVPARNGVTVVNANEALKSQETKVKGNGALRLPANENGVPANENGIVAKKNAALQAQVNDFIAANQDGVPTVTEDVVFPANENRVPVMRDEKVSERDFAAVGVEIPVVAVVGMPGVGKTTLAQLLFNDSGVKKSFDKRRVWVHVSEEFDILKITKTIYQCVTSSFECPADLNSLQVKLQENLEKKNFLFVLDDIWNENFVDWDVLQRPFKAADSQSRIIVTTRSRNVALIMRAAYTYHLKTLSDDDCWSLFAKHAFGPGIPKKHAEKKEIGEEIAKRCNGLPLAAKTLGALLYAKAEIDEWVGVLNSEVWDLPSDKSNILPALRLSYSHLPSHLKRCFAYCSVLPKSKLFEKAHLIMLWRAEGLLPRRKKRLEDVGDEYFRELLSRSFFHDCDKKYFKMHDLFIDLAKTVAAGEFFFKSEDGILHEVPETVRYFSFTAGKVDDSEQFDAFQGANHLRTFLLLKHPSSLGAHRLSTSAFANLMQALKFSHLRVLSLRDYHIGNLHDSIGNLKYLRYLDISGTGIQELGESVCSLYNLETLLLSRCTELKKLPNNMHNLINLQHLDVSRTKVEELPETVCSLYNLETLLLSGCTMLSKLPNDMQNLTNLQHLDISRTTVMEMPPQFGRLKRLHVLTAFVVGDGHSSISELKELSNLRTLSILRLEKVHDGDAMAANLMEKKYLSELVLQWTPRTTAQGNTNPILNQLQPHKNLKKLTIENFGGTTFPNWLGNASLSKLVSLHIIGCGNCSSILLPLGQLSSLKELCLARMENLTTMDFGFCSSSSSSIEPTVDSVANLKLLSVSECNNLQSMPQQMHRLTSLRTLTIAECAALASFPDGGLPVNLELLSVSKCNRLRSMPEQMQSLTSLKILTISECAALLSFPDGGLPANLQSLSVSICSSLRSMPEQMQSLTSLHELKISECRNLESFPDGLPSNLKSLSIAECNNQLIPQRGWCLHNMASLTSFDIQGGCSGVESFPDEGLLPAALTVVHVSGFQDLKSLNLKGFRNLNFLKTLNICDCNNLNCMSDGQLPLSLDLLNIIGSPLLKERCEVGGEYWNKISHISEIFIE</sequence>
<dbReference type="Gene3D" id="1.10.10.10">
    <property type="entry name" value="Winged helix-like DNA-binding domain superfamily/Winged helix DNA-binding domain"/>
    <property type="match status" value="1"/>
</dbReference>
<evidence type="ECO:0000313" key="12">
    <source>
        <dbReference type="Proteomes" id="UP001174677"/>
    </source>
</evidence>
<feature type="domain" description="NB-ARC" evidence="6">
    <location>
        <begin position="285"/>
        <end position="437"/>
    </location>
</feature>
<dbReference type="InterPro" id="IPR036388">
    <property type="entry name" value="WH-like_DNA-bd_sf"/>
</dbReference>
<organism evidence="11 12">
    <name type="scientific">Hevea brasiliensis</name>
    <name type="common">Para rubber tree</name>
    <name type="synonym">Siphonia brasiliensis</name>
    <dbReference type="NCBI Taxonomy" id="3981"/>
    <lineage>
        <taxon>Eukaryota</taxon>
        <taxon>Viridiplantae</taxon>
        <taxon>Streptophyta</taxon>
        <taxon>Embryophyta</taxon>
        <taxon>Tracheophyta</taxon>
        <taxon>Spermatophyta</taxon>
        <taxon>Magnoliopsida</taxon>
        <taxon>eudicotyledons</taxon>
        <taxon>Gunneridae</taxon>
        <taxon>Pentapetalae</taxon>
        <taxon>rosids</taxon>
        <taxon>fabids</taxon>
        <taxon>Malpighiales</taxon>
        <taxon>Euphorbiaceae</taxon>
        <taxon>Crotonoideae</taxon>
        <taxon>Micrandreae</taxon>
        <taxon>Hevea</taxon>
    </lineage>
</organism>
<dbReference type="InterPro" id="IPR002182">
    <property type="entry name" value="NB-ARC"/>
</dbReference>
<evidence type="ECO:0008006" key="13">
    <source>
        <dbReference type="Google" id="ProtNLM"/>
    </source>
</evidence>
<dbReference type="SUPFAM" id="SSF52540">
    <property type="entry name" value="P-loop containing nucleoside triphosphate hydrolases"/>
    <property type="match status" value="1"/>
</dbReference>
<evidence type="ECO:0000259" key="8">
    <source>
        <dbReference type="Pfam" id="PF23559"/>
    </source>
</evidence>
<evidence type="ECO:0000259" key="10">
    <source>
        <dbReference type="Pfam" id="PF25019"/>
    </source>
</evidence>
<accession>A0ABQ9M6S3</accession>
<dbReference type="Gene3D" id="3.80.10.10">
    <property type="entry name" value="Ribonuclease Inhibitor"/>
    <property type="match status" value="2"/>
</dbReference>
<feature type="domain" description="Disease resistance N-terminal" evidence="7">
    <location>
        <begin position="33"/>
        <end position="101"/>
    </location>
</feature>
<dbReference type="InterPro" id="IPR056789">
    <property type="entry name" value="LRR_R13L1-DRL21"/>
</dbReference>